<dbReference type="OrthoDB" id="765884at2759"/>
<feature type="compositionally biased region" description="Polar residues" evidence="1">
    <location>
        <begin position="75"/>
        <end position="88"/>
    </location>
</feature>
<dbReference type="SMART" id="SM00028">
    <property type="entry name" value="TPR"/>
    <property type="match status" value="6"/>
</dbReference>
<feature type="region of interest" description="Disordered" evidence="1">
    <location>
        <begin position="295"/>
        <end position="314"/>
    </location>
</feature>
<feature type="region of interest" description="Disordered" evidence="1">
    <location>
        <begin position="33"/>
        <end position="112"/>
    </location>
</feature>
<name>A0A7R8CPZ3_LEPSM</name>
<keyword evidence="3" id="KW-1185">Reference proteome</keyword>
<dbReference type="AlphaFoldDB" id="A0A7R8CPZ3"/>
<dbReference type="PANTHER" id="PTHR44200:SF1">
    <property type="entry name" value="DNAJ HOMOLOG SUBFAMILY C MEMBER 7"/>
    <property type="match status" value="1"/>
</dbReference>
<proteinExistence type="predicted"/>
<dbReference type="InterPro" id="IPR019734">
    <property type="entry name" value="TPR_rpt"/>
</dbReference>
<evidence type="ECO:0000313" key="2">
    <source>
        <dbReference type="EMBL" id="CAF2890495.1"/>
    </source>
</evidence>
<feature type="compositionally biased region" description="Acidic residues" evidence="1">
    <location>
        <begin position="378"/>
        <end position="392"/>
    </location>
</feature>
<gene>
    <name evidence="2" type="ORF">LSAA_8191</name>
</gene>
<dbReference type="PROSITE" id="PS50005">
    <property type="entry name" value="TPR"/>
    <property type="match status" value="1"/>
</dbReference>
<feature type="region of interest" description="Disordered" evidence="1">
    <location>
        <begin position="374"/>
        <end position="401"/>
    </location>
</feature>
<evidence type="ECO:0000313" key="3">
    <source>
        <dbReference type="Proteomes" id="UP000675881"/>
    </source>
</evidence>
<dbReference type="Gene3D" id="1.25.40.10">
    <property type="entry name" value="Tetratricopeptide repeat domain"/>
    <property type="match status" value="3"/>
</dbReference>
<dbReference type="Pfam" id="PF13181">
    <property type="entry name" value="TPR_8"/>
    <property type="match status" value="1"/>
</dbReference>
<dbReference type="InterPro" id="IPR011990">
    <property type="entry name" value="TPR-like_helical_dom_sf"/>
</dbReference>
<sequence length="817" mass="93045">MSFEGLFSDNRGCGSELLSNNDEIFSSYGLRRSRERTKTSAVQRLVERRQAQQQRTRSNSNNSNNKKQEIRSSYHRSLSANNNVNKTYITIGPGKPTRIRESSPIKKKHPHQKPTKLMFVVLNRIRSYLLDLQKQLPNGEFLFKKGLLLEPIVKYVKRHLPFLREKPKKLDIRKKNEMNNSKLIQLFFNSQLGSRKKTSSANRRLSQGNLIKNSEFADKSFDKKPPLAHPRKISLQNCHYPITKAKDLIRGNSMISEGYDGRKTKEEEDALYTEFTPEIDQILCNIRKRQPIRRTPIPKCKAPPLPDDSIDDDESIPLHLNDEILHSSSNRSRINKGDNLNEDYERRNSEAHSMIKDLQEKLSHVNRQLDEVNIKEQENEESILNESSYDDDSGLRKGSFNDRHLNNVERVGTCCTLSSSPEKKEEGNALYKTKSYIDALSKYSEAIVLCPKNPAFYGNRSACHMMLGQYSNALEDAKRSVSINPEFIKGYIRVAKCCMMLGDIMSAKQAIQQVATLDPNNTSLLSEKQSLERLENFKSSANEAFCLGDYRKAVYLLNQCKSIATGANDIKLSLAECLANLGRLSEAKEIAYALLRANSMDADAIYVKAKEVFKRAKLLKQKKEDGNKAFKSTNAKLFFNRATVVCQSMLGKLEQSIEDCNSALELDESYLKALMRRAKSYMDLQDYENAVKDYETLARRDRHNSEYQQMMQMMTKLKRHIARGLLFIIQIVIPMHPENERVEHEKIFKEVGEAYGILSDRKKNALMLIEELEPDFFTPLRVGMGGDSVRNSSGGGGSISGSVPCDIFEAPLAAFCS</sequence>
<dbReference type="PANTHER" id="PTHR44200">
    <property type="entry name" value="DNAJ HOMOLOG SUBFAMILY C MEMBER 7"/>
    <property type="match status" value="1"/>
</dbReference>
<reference evidence="2" key="1">
    <citation type="submission" date="2021-02" db="EMBL/GenBank/DDBJ databases">
        <authorList>
            <person name="Bekaert M."/>
        </authorList>
    </citation>
    <scope>NUCLEOTIDE SEQUENCE</scope>
    <source>
        <strain evidence="2">IoA-00</strain>
    </source>
</reference>
<organism evidence="2 3">
    <name type="scientific">Lepeophtheirus salmonis</name>
    <name type="common">Salmon louse</name>
    <name type="synonym">Caligus salmonis</name>
    <dbReference type="NCBI Taxonomy" id="72036"/>
    <lineage>
        <taxon>Eukaryota</taxon>
        <taxon>Metazoa</taxon>
        <taxon>Ecdysozoa</taxon>
        <taxon>Arthropoda</taxon>
        <taxon>Crustacea</taxon>
        <taxon>Multicrustacea</taxon>
        <taxon>Hexanauplia</taxon>
        <taxon>Copepoda</taxon>
        <taxon>Siphonostomatoida</taxon>
        <taxon>Caligidae</taxon>
        <taxon>Lepeophtheirus</taxon>
    </lineage>
</organism>
<dbReference type="Proteomes" id="UP000675881">
    <property type="component" value="Chromosome 3"/>
</dbReference>
<dbReference type="SUPFAM" id="SSF48452">
    <property type="entry name" value="TPR-like"/>
    <property type="match status" value="3"/>
</dbReference>
<dbReference type="EMBL" id="HG994582">
    <property type="protein sequence ID" value="CAF2890495.1"/>
    <property type="molecule type" value="Genomic_DNA"/>
</dbReference>
<feature type="compositionally biased region" description="Low complexity" evidence="1">
    <location>
        <begin position="51"/>
        <end position="65"/>
    </location>
</feature>
<dbReference type="InterPro" id="IPR052758">
    <property type="entry name" value="SRC_co-chaperone"/>
</dbReference>
<evidence type="ECO:0000256" key="1">
    <source>
        <dbReference type="SAM" id="MobiDB-lite"/>
    </source>
</evidence>
<protein>
    <submittedName>
        <fullName evidence="2">DNAJC7</fullName>
    </submittedName>
</protein>
<accession>A0A7R8CPZ3</accession>